<accession>A0ABY2U1B7</accession>
<reference evidence="6 7" key="1">
    <citation type="submission" date="2019-05" db="EMBL/GenBank/DDBJ databases">
        <title>Pseudomonas edaphica sp. nov., isolated from rhizospheric soil of Cistus ladanifer L. in Spain.</title>
        <authorList>
            <person name="Peix A."/>
        </authorList>
    </citation>
    <scope>NUCLEOTIDE SEQUENCE [LARGE SCALE GENOMIC DNA]</scope>
    <source>
        <strain evidence="6 7">RD25</strain>
    </source>
</reference>
<keyword evidence="3" id="KW-0281">Fimbrium</keyword>
<evidence type="ECO:0000256" key="4">
    <source>
        <dbReference type="SAM" id="SignalP"/>
    </source>
</evidence>
<dbReference type="InterPro" id="IPR036937">
    <property type="entry name" value="Adhesion_dom_fimbrial_sf"/>
</dbReference>
<feature type="chain" id="PRO_5047232708" evidence="4">
    <location>
        <begin position="25"/>
        <end position="339"/>
    </location>
</feature>
<evidence type="ECO:0000256" key="2">
    <source>
        <dbReference type="ARBA" id="ARBA00006671"/>
    </source>
</evidence>
<evidence type="ECO:0000256" key="1">
    <source>
        <dbReference type="ARBA" id="ARBA00004561"/>
    </source>
</evidence>
<proteinExistence type="inferred from homology"/>
<organism evidence="6 7">
    <name type="scientific">Pseudomonas edaphica</name>
    <dbReference type="NCBI Taxonomy" id="2006980"/>
    <lineage>
        <taxon>Bacteria</taxon>
        <taxon>Pseudomonadati</taxon>
        <taxon>Pseudomonadota</taxon>
        <taxon>Gammaproteobacteria</taxon>
        <taxon>Pseudomonadales</taxon>
        <taxon>Pseudomonadaceae</taxon>
        <taxon>Pseudomonas</taxon>
    </lineage>
</organism>
<comment type="subcellular location">
    <subcellularLocation>
        <location evidence="1">Fimbrium</location>
    </subcellularLocation>
</comment>
<keyword evidence="7" id="KW-1185">Reference proteome</keyword>
<evidence type="ECO:0000313" key="6">
    <source>
        <dbReference type="EMBL" id="TLG89856.1"/>
    </source>
</evidence>
<dbReference type="EMBL" id="VBVZ01000328">
    <property type="protein sequence ID" value="TLG89856.1"/>
    <property type="molecule type" value="Genomic_DNA"/>
</dbReference>
<dbReference type="PANTHER" id="PTHR33420:SF14">
    <property type="entry name" value="TYPE 1 FIMBRIN D-MANNOSE SPECIFIC ADHESIN"/>
    <property type="match status" value="1"/>
</dbReference>
<evidence type="ECO:0000256" key="3">
    <source>
        <dbReference type="ARBA" id="ARBA00023263"/>
    </source>
</evidence>
<dbReference type="PANTHER" id="PTHR33420">
    <property type="entry name" value="FIMBRIAL SUBUNIT ELFA-RELATED"/>
    <property type="match status" value="1"/>
</dbReference>
<evidence type="ECO:0000259" key="5">
    <source>
        <dbReference type="Pfam" id="PF00419"/>
    </source>
</evidence>
<gene>
    <name evidence="6" type="ORF">FEM54_20235</name>
</gene>
<evidence type="ECO:0000313" key="7">
    <source>
        <dbReference type="Proteomes" id="UP000304941"/>
    </source>
</evidence>
<dbReference type="SUPFAM" id="SSF49401">
    <property type="entry name" value="Bacterial adhesins"/>
    <property type="match status" value="1"/>
</dbReference>
<dbReference type="Pfam" id="PF00419">
    <property type="entry name" value="Fimbrial"/>
    <property type="match status" value="1"/>
</dbReference>
<dbReference type="Proteomes" id="UP000304941">
    <property type="component" value="Unassembled WGS sequence"/>
</dbReference>
<comment type="similarity">
    <text evidence="2">Belongs to the fimbrial protein family.</text>
</comment>
<feature type="signal peptide" evidence="4">
    <location>
        <begin position="1"/>
        <end position="24"/>
    </location>
</feature>
<dbReference type="RefSeq" id="WP_138452662.1">
    <property type="nucleotide sequence ID" value="NZ_VBVZ01000328.1"/>
</dbReference>
<dbReference type="InterPro" id="IPR050263">
    <property type="entry name" value="Bact_Fimbrial_Adh_Pro"/>
</dbReference>
<protein>
    <submittedName>
        <fullName evidence="6">Type 1 fimbrial protein</fullName>
    </submittedName>
</protein>
<dbReference type="InterPro" id="IPR008966">
    <property type="entry name" value="Adhesion_dom_sf"/>
</dbReference>
<sequence>MNLFFQCMCFVVLFLCNNCAWAYANCEKKDISAGPGVSLKVQQTKGQAGLNMLSSVWHERSFPDFLNCSETNPSLKLDIGLRFAKESVGKYLFDGKSYALWLTNNPNIAVIYEHAFAGEAYVPVYNYDRVAIPGNGGIVKKGYSYRFRYVSLNRLPVGELVMAGVYGFFWLSVYEGGTPMFTADSALPPATISVNNTSCTLSAPSVVRLKKINLSLLSLVGETAGTVNFQIGVTCAASYAPYKILYALEDVNAPSNTTSNLILNSAGNSASGVSLQVLDGETPVVFGAQTSATTLKGELGDMGVQGGAIGKLFGVQYIRTGKMTPGTVNAGVTVTLSYE</sequence>
<dbReference type="Gene3D" id="2.60.40.1090">
    <property type="entry name" value="Fimbrial-type adhesion domain"/>
    <property type="match status" value="1"/>
</dbReference>
<dbReference type="InterPro" id="IPR000259">
    <property type="entry name" value="Adhesion_dom_fimbrial"/>
</dbReference>
<keyword evidence="4" id="KW-0732">Signal</keyword>
<comment type="caution">
    <text evidence="6">The sequence shown here is derived from an EMBL/GenBank/DDBJ whole genome shotgun (WGS) entry which is preliminary data.</text>
</comment>
<feature type="domain" description="Fimbrial-type adhesion" evidence="5">
    <location>
        <begin position="194"/>
        <end position="338"/>
    </location>
</feature>
<name>A0ABY2U1B7_9PSED</name>